<keyword evidence="1" id="KW-0032">Aminotransferase</keyword>
<dbReference type="EMBL" id="JAGFNK010000649">
    <property type="protein sequence ID" value="KAI9445729.1"/>
    <property type="molecule type" value="Genomic_DNA"/>
</dbReference>
<dbReference type="Proteomes" id="UP001207468">
    <property type="component" value="Unassembled WGS sequence"/>
</dbReference>
<proteinExistence type="predicted"/>
<protein>
    <submittedName>
        <fullName evidence="1">Class IV aminotransferase</fullName>
    </submittedName>
</protein>
<evidence type="ECO:0000313" key="1">
    <source>
        <dbReference type="EMBL" id="KAI9445729.1"/>
    </source>
</evidence>
<name>A0ACC0TUD1_9AGAM</name>
<keyword evidence="2" id="KW-1185">Reference proteome</keyword>
<gene>
    <name evidence="1" type="ORF">F5148DRAFT_1346443</name>
</gene>
<sequence>MKITDGRIRLAEYHFERLLSSLHTLQFQCPAWMTAAHLQDQVLALVHKNGHQKLARVRLTIYRGNGGLYDPENHFPHYLIQSWELNAATNLFNENGLVMGVFTTARKVCDGYSHIKSNNFLSYAMAALWAKQQQLNDALLLNPYNGIADTTIANLFIVKDGLVKTPPLTEGAVAGTMRRYLLRCLREENLPVEETPLTVEDALQASEIFLTNAIQGIRWVKQLEQSHYHNSLSAQLHRQFIVPL</sequence>
<reference evidence="1" key="1">
    <citation type="submission" date="2021-03" db="EMBL/GenBank/DDBJ databases">
        <title>Evolutionary priming and transition to the ectomycorrhizal habit in an iconic lineage of mushroom-forming fungi: is preadaptation a requirement?</title>
        <authorList>
            <consortium name="DOE Joint Genome Institute"/>
            <person name="Looney B.P."/>
            <person name="Miyauchi S."/>
            <person name="Morin E."/>
            <person name="Drula E."/>
            <person name="Courty P.E."/>
            <person name="Chicoki N."/>
            <person name="Fauchery L."/>
            <person name="Kohler A."/>
            <person name="Kuo A."/>
            <person name="LaButti K."/>
            <person name="Pangilinan J."/>
            <person name="Lipzen A."/>
            <person name="Riley R."/>
            <person name="Andreopoulos W."/>
            <person name="He G."/>
            <person name="Johnson J."/>
            <person name="Barry K.W."/>
            <person name="Grigoriev I.V."/>
            <person name="Nagy L."/>
            <person name="Hibbett D."/>
            <person name="Henrissat B."/>
            <person name="Matheny P.B."/>
            <person name="Labbe J."/>
            <person name="Martin A.F."/>
        </authorList>
    </citation>
    <scope>NUCLEOTIDE SEQUENCE</scope>
    <source>
        <strain evidence="1">BPL698</strain>
    </source>
</reference>
<comment type="caution">
    <text evidence="1">The sequence shown here is derived from an EMBL/GenBank/DDBJ whole genome shotgun (WGS) entry which is preliminary data.</text>
</comment>
<accession>A0ACC0TUD1</accession>
<evidence type="ECO:0000313" key="2">
    <source>
        <dbReference type="Proteomes" id="UP001207468"/>
    </source>
</evidence>
<organism evidence="1 2">
    <name type="scientific">Russula earlei</name>
    <dbReference type="NCBI Taxonomy" id="71964"/>
    <lineage>
        <taxon>Eukaryota</taxon>
        <taxon>Fungi</taxon>
        <taxon>Dikarya</taxon>
        <taxon>Basidiomycota</taxon>
        <taxon>Agaricomycotina</taxon>
        <taxon>Agaricomycetes</taxon>
        <taxon>Russulales</taxon>
        <taxon>Russulaceae</taxon>
        <taxon>Russula</taxon>
    </lineage>
</organism>
<keyword evidence="1" id="KW-0808">Transferase</keyword>